<organism evidence="4 5">
    <name type="scientific">Yeosuana aromativorans</name>
    <dbReference type="NCBI Taxonomy" id="288019"/>
    <lineage>
        <taxon>Bacteria</taxon>
        <taxon>Pseudomonadati</taxon>
        <taxon>Bacteroidota</taxon>
        <taxon>Flavobacteriia</taxon>
        <taxon>Flavobacteriales</taxon>
        <taxon>Flavobacteriaceae</taxon>
        <taxon>Yeosuana</taxon>
    </lineage>
</organism>
<reference evidence="4" key="1">
    <citation type="journal article" date="2014" name="Int. J. Syst. Evol. Microbiol.">
        <title>Complete genome sequence of Corynebacterium casei LMG S-19264T (=DSM 44701T), isolated from a smear-ripened cheese.</title>
        <authorList>
            <consortium name="US DOE Joint Genome Institute (JGI-PGF)"/>
            <person name="Walter F."/>
            <person name="Albersmeier A."/>
            <person name="Kalinowski J."/>
            <person name="Ruckert C."/>
        </authorList>
    </citation>
    <scope>NUCLEOTIDE SEQUENCE</scope>
    <source>
        <strain evidence="4">JCM 12862</strain>
    </source>
</reference>
<keyword evidence="5" id="KW-1185">Reference proteome</keyword>
<reference evidence="4" key="2">
    <citation type="submission" date="2020-09" db="EMBL/GenBank/DDBJ databases">
        <authorList>
            <person name="Sun Q."/>
            <person name="Ohkuma M."/>
        </authorList>
    </citation>
    <scope>NUCLEOTIDE SEQUENCE</scope>
    <source>
        <strain evidence="4">JCM 12862</strain>
    </source>
</reference>
<keyword evidence="2" id="KW-0732">Signal</keyword>
<gene>
    <name evidence="4" type="ORF">GCM10007962_10940</name>
</gene>
<dbReference type="EMBL" id="BMNR01000002">
    <property type="protein sequence ID" value="GGK18587.1"/>
    <property type="molecule type" value="Genomic_DNA"/>
</dbReference>
<proteinExistence type="predicted"/>
<dbReference type="Pfam" id="PF11827">
    <property type="entry name" value="DUF3347"/>
    <property type="match status" value="1"/>
</dbReference>
<evidence type="ECO:0000256" key="2">
    <source>
        <dbReference type="SAM" id="SignalP"/>
    </source>
</evidence>
<sequence length="222" mass="24795">MRKTKLSIGIFAIAFAALTVMSCKDNKKESVDSNGHHTEMGAKENHMGMNNESEEHHHEDGDEDHDHDKGATMKTRDIEASTQKNAATAPIIDAYLQIKNGLVADNKDNAAKGGTALLAAFSNFEMSQLNEEQHTAYMDIVEDAKEHAEHISESPLEHQREHFETLSTDISDLVTLLGTNKTLYLDYCPMKKTNWLSETKEIKNPFFGSKMITCGNVKKKIN</sequence>
<protein>
    <recommendedName>
        <fullName evidence="3">DUF3347 domain-containing protein</fullName>
    </recommendedName>
</protein>
<evidence type="ECO:0000313" key="5">
    <source>
        <dbReference type="Proteomes" id="UP000612329"/>
    </source>
</evidence>
<feature type="signal peptide" evidence="2">
    <location>
        <begin position="1"/>
        <end position="16"/>
    </location>
</feature>
<evidence type="ECO:0000256" key="1">
    <source>
        <dbReference type="SAM" id="MobiDB-lite"/>
    </source>
</evidence>
<feature type="region of interest" description="Disordered" evidence="1">
    <location>
        <begin position="51"/>
        <end position="70"/>
    </location>
</feature>
<feature type="domain" description="DUF3347" evidence="3">
    <location>
        <begin position="91"/>
        <end position="181"/>
    </location>
</feature>
<name>A0A8J3BKY1_9FLAO</name>
<evidence type="ECO:0000313" key="4">
    <source>
        <dbReference type="EMBL" id="GGK18587.1"/>
    </source>
</evidence>
<dbReference type="PROSITE" id="PS51257">
    <property type="entry name" value="PROKAR_LIPOPROTEIN"/>
    <property type="match status" value="1"/>
</dbReference>
<dbReference type="Proteomes" id="UP000612329">
    <property type="component" value="Unassembled WGS sequence"/>
</dbReference>
<evidence type="ECO:0000259" key="3">
    <source>
        <dbReference type="Pfam" id="PF11827"/>
    </source>
</evidence>
<feature type="chain" id="PRO_5035170935" description="DUF3347 domain-containing protein" evidence="2">
    <location>
        <begin position="17"/>
        <end position="222"/>
    </location>
</feature>
<dbReference type="InterPro" id="IPR021782">
    <property type="entry name" value="DUF3347"/>
</dbReference>
<dbReference type="AlphaFoldDB" id="A0A8J3BKY1"/>
<accession>A0A8J3BKY1</accession>
<dbReference type="RefSeq" id="WP_166961749.1">
    <property type="nucleotide sequence ID" value="NZ_BMNR01000002.1"/>
</dbReference>
<comment type="caution">
    <text evidence="4">The sequence shown here is derived from an EMBL/GenBank/DDBJ whole genome shotgun (WGS) entry which is preliminary data.</text>
</comment>
<feature type="compositionally biased region" description="Basic and acidic residues" evidence="1">
    <location>
        <begin position="53"/>
        <end position="70"/>
    </location>
</feature>